<proteinExistence type="inferred from homology"/>
<dbReference type="SUPFAM" id="SSF143113">
    <property type="entry name" value="NAP-like"/>
    <property type="match status" value="1"/>
</dbReference>
<keyword evidence="3" id="KW-1185">Reference proteome</keyword>
<name>A0A1I7Y5W7_9BILA</name>
<reference evidence="4" key="1">
    <citation type="submission" date="2016-11" db="UniProtKB">
        <authorList>
            <consortium name="WormBaseParasite"/>
        </authorList>
    </citation>
    <scope>IDENTIFICATION</scope>
</reference>
<dbReference type="Pfam" id="PF00956">
    <property type="entry name" value="NAP"/>
    <property type="match status" value="1"/>
</dbReference>
<dbReference type="GO" id="GO:0005634">
    <property type="term" value="C:nucleus"/>
    <property type="evidence" value="ECO:0007669"/>
    <property type="project" value="InterPro"/>
</dbReference>
<dbReference type="GO" id="GO:0006334">
    <property type="term" value="P:nucleosome assembly"/>
    <property type="evidence" value="ECO:0007669"/>
    <property type="project" value="InterPro"/>
</dbReference>
<accession>A0A1I7Y5W7</accession>
<evidence type="ECO:0000256" key="1">
    <source>
        <dbReference type="ARBA" id="ARBA00009947"/>
    </source>
</evidence>
<dbReference type="AlphaFoldDB" id="A0A1I7Y5W7"/>
<evidence type="ECO:0000313" key="3">
    <source>
        <dbReference type="Proteomes" id="UP000095287"/>
    </source>
</evidence>
<protein>
    <submittedName>
        <fullName evidence="4">Galectin</fullName>
    </submittedName>
</protein>
<organism evidence="3 4">
    <name type="scientific">Steinernema glaseri</name>
    <dbReference type="NCBI Taxonomy" id="37863"/>
    <lineage>
        <taxon>Eukaryota</taxon>
        <taxon>Metazoa</taxon>
        <taxon>Ecdysozoa</taxon>
        <taxon>Nematoda</taxon>
        <taxon>Chromadorea</taxon>
        <taxon>Rhabditida</taxon>
        <taxon>Tylenchina</taxon>
        <taxon>Panagrolaimomorpha</taxon>
        <taxon>Strongyloidoidea</taxon>
        <taxon>Steinernematidae</taxon>
        <taxon>Steinernema</taxon>
    </lineage>
</organism>
<comment type="similarity">
    <text evidence="1 2">Belongs to the nucleosome assembly protein (NAP) family.</text>
</comment>
<sequence length="110" mass="12631">MFIMFDPKCSRCEINWKEGKNVTKKVIRKKLKGKWVTTHVKTDSFFTFFDGPTEVSVHAEYDLGQLIRTHIIPYAAILYNGNVFDGVDDDGFGDFDDENVDMDDIAEAEE</sequence>
<evidence type="ECO:0000313" key="4">
    <source>
        <dbReference type="WBParaSite" id="L893_g13059.t1"/>
    </source>
</evidence>
<dbReference type="WBParaSite" id="L893_g13059.t1">
    <property type="protein sequence ID" value="L893_g13059.t1"/>
    <property type="gene ID" value="L893_g13059"/>
</dbReference>
<dbReference type="Proteomes" id="UP000095287">
    <property type="component" value="Unplaced"/>
</dbReference>
<dbReference type="PANTHER" id="PTHR11875">
    <property type="entry name" value="TESTIS-SPECIFIC Y-ENCODED PROTEIN"/>
    <property type="match status" value="1"/>
</dbReference>
<dbReference type="InterPro" id="IPR002164">
    <property type="entry name" value="NAP_family"/>
</dbReference>
<dbReference type="Gene3D" id="3.30.1120.90">
    <property type="entry name" value="Nucleosome assembly protein"/>
    <property type="match status" value="1"/>
</dbReference>
<evidence type="ECO:0000256" key="2">
    <source>
        <dbReference type="RuleBase" id="RU003876"/>
    </source>
</evidence>
<dbReference type="InterPro" id="IPR037231">
    <property type="entry name" value="NAP-like_sf"/>
</dbReference>